<evidence type="ECO:0000256" key="4">
    <source>
        <dbReference type="ARBA" id="ARBA00022746"/>
    </source>
</evidence>
<dbReference type="PANTHER" id="PTHR31480">
    <property type="entry name" value="BIFUNCTIONAL LYCOPENE CYCLASE/PHYTOENE SYNTHASE"/>
    <property type="match status" value="1"/>
</dbReference>
<dbReference type="AlphaFoldDB" id="A0A6M1LP15"/>
<evidence type="ECO:0000313" key="6">
    <source>
        <dbReference type="EMBL" id="NGM21524.1"/>
    </source>
</evidence>
<dbReference type="SFLD" id="SFLDG01212">
    <property type="entry name" value="Phytoene_synthase_like"/>
    <property type="match status" value="1"/>
</dbReference>
<dbReference type="InterPro" id="IPR008949">
    <property type="entry name" value="Isoprenoid_synthase_dom_sf"/>
</dbReference>
<reference evidence="6 7" key="1">
    <citation type="submission" date="2020-02" db="EMBL/GenBank/DDBJ databases">
        <authorList>
            <person name="Kim H.M."/>
            <person name="Jeon C.O."/>
        </authorList>
    </citation>
    <scope>NUCLEOTIDE SEQUENCE [LARGE SCALE GENOMIC DNA]</scope>
    <source>
        <strain evidence="6 7">PeD5</strain>
    </source>
</reference>
<dbReference type="InterPro" id="IPR002060">
    <property type="entry name" value="Squ/phyt_synthse"/>
</dbReference>
<comment type="cofactor">
    <cofactor evidence="5">
        <name>ATP</name>
        <dbReference type="ChEBI" id="CHEBI:30616"/>
    </cofactor>
</comment>
<accession>A0A6M1LP15</accession>
<dbReference type="SFLD" id="SFLDG01018">
    <property type="entry name" value="Squalene/Phytoene_Synthase_Lik"/>
    <property type="match status" value="1"/>
</dbReference>
<protein>
    <submittedName>
        <fullName evidence="6">Phytoene/squalene synthase family protein</fullName>
    </submittedName>
</protein>
<dbReference type="InterPro" id="IPR044843">
    <property type="entry name" value="Trans_IPPS_bact-type"/>
</dbReference>
<evidence type="ECO:0000256" key="5">
    <source>
        <dbReference type="ARBA" id="ARBA00053028"/>
    </source>
</evidence>
<dbReference type="GO" id="GO:0004311">
    <property type="term" value="F:geranylgeranyl diphosphate synthase activity"/>
    <property type="evidence" value="ECO:0007669"/>
    <property type="project" value="InterPro"/>
</dbReference>
<comment type="caution">
    <text evidence="6">The sequence shown here is derived from an EMBL/GenBank/DDBJ whole genome shotgun (WGS) entry which is preliminary data.</text>
</comment>
<dbReference type="EMBL" id="JAAIKB010000006">
    <property type="protein sequence ID" value="NGM21524.1"/>
    <property type="molecule type" value="Genomic_DNA"/>
</dbReference>
<dbReference type="GO" id="GO:0016117">
    <property type="term" value="P:carotenoid biosynthetic process"/>
    <property type="evidence" value="ECO:0007669"/>
    <property type="project" value="UniProtKB-KW"/>
</dbReference>
<evidence type="ECO:0000256" key="3">
    <source>
        <dbReference type="ARBA" id="ARBA00022679"/>
    </source>
</evidence>
<keyword evidence="7" id="KW-1185">Reference proteome</keyword>
<organism evidence="6 7">
    <name type="scientific">Falsiroseomonas algicola</name>
    <dbReference type="NCBI Taxonomy" id="2716930"/>
    <lineage>
        <taxon>Bacteria</taxon>
        <taxon>Pseudomonadati</taxon>
        <taxon>Pseudomonadota</taxon>
        <taxon>Alphaproteobacteria</taxon>
        <taxon>Acetobacterales</taxon>
        <taxon>Roseomonadaceae</taxon>
        <taxon>Falsiroseomonas</taxon>
    </lineage>
</organism>
<reference evidence="6 7" key="2">
    <citation type="submission" date="2020-03" db="EMBL/GenBank/DDBJ databases">
        <title>Roseomonas stagni sp. nov., isolated from pond water in Japan.</title>
        <authorList>
            <person name="Furuhata K."/>
            <person name="Miyamoto H."/>
            <person name="Goto K."/>
        </authorList>
    </citation>
    <scope>NUCLEOTIDE SEQUENCE [LARGE SCALE GENOMIC DNA]</scope>
    <source>
        <strain evidence="6 7">PeD5</strain>
    </source>
</reference>
<sequence length="345" mass="37202">MAGRSDMTNAEDLAVCHRLLSGGSKSFRAASLLLPARIADPAAALYAFCRVADDEIDEAAATQEALAGLYRRLDDIYAGRPQAHAADRAFAGVVTAFGIPRVLPEALLEGFAWDAEGRHYRDLAALEDYAARVAATVGAMMTLLMGVRDPVAMARACDLGVAMQLTNIARDVGEDARNGRLYLPLDWMRQEGVNPAEFLADPVFTPALGRVVQRLLDAADALYARSEQGIPLLPRDCRAGIGAARHVYAEIGRAVERQGLDSVSRRATVSGRRKAWLLARSMAALALRPATEAAPPLPATRFLVDAVSATPAPQDRAAPQRLPDRIAWAVELFDRLDHDPGQFAR</sequence>
<keyword evidence="3" id="KW-0808">Transferase</keyword>
<evidence type="ECO:0000256" key="1">
    <source>
        <dbReference type="ARBA" id="ARBA00004684"/>
    </source>
</evidence>
<comment type="pathway">
    <text evidence="1">Carotenoid biosynthesis; phytoene biosynthesis.</text>
</comment>
<dbReference type="FunFam" id="1.10.600.10:FF:000020">
    <property type="entry name" value="Phytoene synthase"/>
    <property type="match status" value="1"/>
</dbReference>
<dbReference type="Pfam" id="PF00494">
    <property type="entry name" value="SQS_PSY"/>
    <property type="match status" value="1"/>
</dbReference>
<dbReference type="PROSITE" id="PS01045">
    <property type="entry name" value="SQUALEN_PHYTOEN_SYN_2"/>
    <property type="match status" value="1"/>
</dbReference>
<evidence type="ECO:0000313" key="7">
    <source>
        <dbReference type="Proteomes" id="UP000475385"/>
    </source>
</evidence>
<dbReference type="InterPro" id="IPR033904">
    <property type="entry name" value="Trans_IPPS_HH"/>
</dbReference>
<dbReference type="Gene3D" id="1.10.600.10">
    <property type="entry name" value="Farnesyl Diphosphate Synthase"/>
    <property type="match status" value="1"/>
</dbReference>
<comment type="similarity">
    <text evidence="2">Belongs to the phytoene/squalene synthase family.</text>
</comment>
<name>A0A6M1LP15_9PROT</name>
<dbReference type="InterPro" id="IPR019845">
    <property type="entry name" value="Squalene/phytoene_synthase_CS"/>
</dbReference>
<dbReference type="GO" id="GO:0051996">
    <property type="term" value="F:squalene synthase [NAD(P)H] activity"/>
    <property type="evidence" value="ECO:0007669"/>
    <property type="project" value="InterPro"/>
</dbReference>
<dbReference type="Proteomes" id="UP000475385">
    <property type="component" value="Unassembled WGS sequence"/>
</dbReference>
<dbReference type="PROSITE" id="PS01044">
    <property type="entry name" value="SQUALEN_PHYTOEN_SYN_1"/>
    <property type="match status" value="1"/>
</dbReference>
<dbReference type="SUPFAM" id="SSF48576">
    <property type="entry name" value="Terpenoid synthases"/>
    <property type="match status" value="1"/>
</dbReference>
<dbReference type="SFLD" id="SFLDS00005">
    <property type="entry name" value="Isoprenoid_Synthase_Type_I"/>
    <property type="match status" value="1"/>
</dbReference>
<gene>
    <name evidence="6" type="ORF">G3576_15990</name>
</gene>
<evidence type="ECO:0000256" key="2">
    <source>
        <dbReference type="ARBA" id="ARBA00006251"/>
    </source>
</evidence>
<proteinExistence type="inferred from homology"/>
<keyword evidence="4" id="KW-0125">Carotenoid biosynthesis</keyword>
<dbReference type="CDD" id="cd00683">
    <property type="entry name" value="Trans_IPPS_HH"/>
    <property type="match status" value="1"/>
</dbReference>